<dbReference type="Pfam" id="PF00535">
    <property type="entry name" value="Glycos_transf_2"/>
    <property type="match status" value="1"/>
</dbReference>
<evidence type="ECO:0000313" key="2">
    <source>
        <dbReference type="EMBL" id="MDQ0424599.1"/>
    </source>
</evidence>
<dbReference type="InterPro" id="IPR050834">
    <property type="entry name" value="Glycosyltransf_2"/>
</dbReference>
<evidence type="ECO:0000313" key="3">
    <source>
        <dbReference type="Proteomes" id="UP001240250"/>
    </source>
</evidence>
<dbReference type="SUPFAM" id="SSF53448">
    <property type="entry name" value="Nucleotide-diphospho-sugar transferases"/>
    <property type="match status" value="1"/>
</dbReference>
<dbReference type="InterPro" id="IPR029044">
    <property type="entry name" value="Nucleotide-diphossugar_trans"/>
</dbReference>
<dbReference type="PANTHER" id="PTHR43685:SF2">
    <property type="entry name" value="GLYCOSYLTRANSFERASE 2-LIKE DOMAIN-CONTAINING PROTEIN"/>
    <property type="match status" value="1"/>
</dbReference>
<keyword evidence="3" id="KW-1185">Reference proteome</keyword>
<name>A0ABU0GI90_9CELL</name>
<dbReference type="EMBL" id="JAUSVM010000001">
    <property type="protein sequence ID" value="MDQ0424599.1"/>
    <property type="molecule type" value="Genomic_DNA"/>
</dbReference>
<comment type="caution">
    <text evidence="2">The sequence shown here is derived from an EMBL/GenBank/DDBJ whole genome shotgun (WGS) entry which is preliminary data.</text>
</comment>
<reference evidence="2 3" key="1">
    <citation type="submission" date="2023-07" db="EMBL/GenBank/DDBJ databases">
        <title>Sequencing the genomes of 1000 actinobacteria strains.</title>
        <authorList>
            <person name="Klenk H.-P."/>
        </authorList>
    </citation>
    <scope>NUCLEOTIDE SEQUENCE [LARGE SCALE GENOMIC DNA]</scope>
    <source>
        <strain evidence="2 3">DSM 14785</strain>
    </source>
</reference>
<feature type="domain" description="Glycosyltransferase 2-like" evidence="1">
    <location>
        <begin position="23"/>
        <end position="137"/>
    </location>
</feature>
<dbReference type="PANTHER" id="PTHR43685">
    <property type="entry name" value="GLYCOSYLTRANSFERASE"/>
    <property type="match status" value="1"/>
</dbReference>
<evidence type="ECO:0000259" key="1">
    <source>
        <dbReference type="Pfam" id="PF00535"/>
    </source>
</evidence>
<dbReference type="Proteomes" id="UP001240250">
    <property type="component" value="Unassembled WGS sequence"/>
</dbReference>
<dbReference type="RefSeq" id="WP_070319630.1">
    <property type="nucleotide sequence ID" value="NZ_JAUSVM010000001.1"/>
</dbReference>
<sequence>MTGGPPVGHVPTARTEPAVPLVSVVLPTYQRADVLGRAMRSVLAQTVTDLELLVVDDGSTDGTAELVADIARTDPRVRYLVQPNGGAPRARNRGVAHARAPYTAFQDSDDEWEPTFLERLLPVVRSRPDVLAFTSHDVTHLDGRVVRLPAAHVPDIRRRILHRNLVSTQTVLLPTALLRDVGGFDVHLRSVQDWELWLRLHGRVEIVHVDEVLVHLHRQADSISETAGYRRSLRRVVRRHWRLLATEPGALRHAVRRATIGSRPLPTPWRALAPRRHAVEAP</sequence>
<dbReference type="Gene3D" id="3.90.550.10">
    <property type="entry name" value="Spore Coat Polysaccharide Biosynthesis Protein SpsA, Chain A"/>
    <property type="match status" value="1"/>
</dbReference>
<dbReference type="CDD" id="cd00761">
    <property type="entry name" value="Glyco_tranf_GTA_type"/>
    <property type="match status" value="1"/>
</dbReference>
<dbReference type="InterPro" id="IPR001173">
    <property type="entry name" value="Glyco_trans_2-like"/>
</dbReference>
<protein>
    <submittedName>
        <fullName evidence="2">Glycosyltransferase involved in cell wall biosynthesis</fullName>
    </submittedName>
</protein>
<proteinExistence type="predicted"/>
<gene>
    <name evidence="2" type="ORF">JO380_000980</name>
</gene>
<accession>A0ABU0GI90</accession>
<organism evidence="2 3">
    <name type="scientific">Cellulomonas iranensis</name>
    <dbReference type="NCBI Taxonomy" id="76862"/>
    <lineage>
        <taxon>Bacteria</taxon>
        <taxon>Bacillati</taxon>
        <taxon>Actinomycetota</taxon>
        <taxon>Actinomycetes</taxon>
        <taxon>Micrococcales</taxon>
        <taxon>Cellulomonadaceae</taxon>
        <taxon>Cellulomonas</taxon>
    </lineage>
</organism>